<evidence type="ECO:0008006" key="4">
    <source>
        <dbReference type="Google" id="ProtNLM"/>
    </source>
</evidence>
<protein>
    <recommendedName>
        <fullName evidence="4">Ionotropic receptor</fullName>
    </recommendedName>
</protein>
<feature type="transmembrane region" description="Helical" evidence="1">
    <location>
        <begin position="137"/>
        <end position="159"/>
    </location>
</feature>
<feature type="transmembrane region" description="Helical" evidence="1">
    <location>
        <begin position="190"/>
        <end position="210"/>
    </location>
</feature>
<proteinExistence type="predicted"/>
<keyword evidence="3" id="KW-1185">Reference proteome</keyword>
<keyword evidence="1" id="KW-0472">Membrane</keyword>
<dbReference type="Proteomes" id="UP001168821">
    <property type="component" value="Unassembled WGS sequence"/>
</dbReference>
<evidence type="ECO:0000313" key="3">
    <source>
        <dbReference type="Proteomes" id="UP001168821"/>
    </source>
</evidence>
<dbReference type="AlphaFoldDB" id="A0AA38M1X3"/>
<dbReference type="EMBL" id="JALNTZ010000010">
    <property type="protein sequence ID" value="KAJ3640431.1"/>
    <property type="molecule type" value="Genomic_DNA"/>
</dbReference>
<sequence length="316" mass="36278">MVVRKTALLEGFLNKIPKRLNCPLKISWNHCRDNLRSPFNKTDPGGFILHADVLAKVMGSQSVYLPNVEDLNKLVLNKTFDVSRHMKMNNITLAIGSLPAMFRTGFKITFEDTHFVQETVFFLALPLKRVKPKWKEFIKCDTITLVLIPTTLIICGILISSKSKISLGASIFLSWQLFIQLNTSIDPWKVNARIFLILMLFSMLINFFYLNELSSVFTKPNYEGRIRSLRDFATSDIPLECHEPVLKFLGQYQDEETKNLLRKKFTETKGRTHVDELKRFVDGNIAQVPVAIGFIPYFKNPEAIEKFQVLTVNNSL</sequence>
<accession>A0AA38M1X3</accession>
<evidence type="ECO:0000313" key="2">
    <source>
        <dbReference type="EMBL" id="KAJ3640431.1"/>
    </source>
</evidence>
<evidence type="ECO:0000256" key="1">
    <source>
        <dbReference type="SAM" id="Phobius"/>
    </source>
</evidence>
<reference evidence="2" key="1">
    <citation type="journal article" date="2023" name="G3 (Bethesda)">
        <title>Whole genome assemblies of Zophobas morio and Tenebrio molitor.</title>
        <authorList>
            <person name="Kaur S."/>
            <person name="Stinson S.A."/>
            <person name="diCenzo G.C."/>
        </authorList>
    </citation>
    <scope>NUCLEOTIDE SEQUENCE</scope>
    <source>
        <strain evidence="2">QUZm001</strain>
    </source>
</reference>
<keyword evidence="1" id="KW-0812">Transmembrane</keyword>
<keyword evidence="1" id="KW-1133">Transmembrane helix</keyword>
<comment type="caution">
    <text evidence="2">The sequence shown here is derived from an EMBL/GenBank/DDBJ whole genome shotgun (WGS) entry which is preliminary data.</text>
</comment>
<organism evidence="2 3">
    <name type="scientific">Zophobas morio</name>
    <dbReference type="NCBI Taxonomy" id="2755281"/>
    <lineage>
        <taxon>Eukaryota</taxon>
        <taxon>Metazoa</taxon>
        <taxon>Ecdysozoa</taxon>
        <taxon>Arthropoda</taxon>
        <taxon>Hexapoda</taxon>
        <taxon>Insecta</taxon>
        <taxon>Pterygota</taxon>
        <taxon>Neoptera</taxon>
        <taxon>Endopterygota</taxon>
        <taxon>Coleoptera</taxon>
        <taxon>Polyphaga</taxon>
        <taxon>Cucujiformia</taxon>
        <taxon>Tenebrionidae</taxon>
        <taxon>Zophobas</taxon>
    </lineage>
</organism>
<gene>
    <name evidence="2" type="ORF">Zmor_003728</name>
</gene>
<name>A0AA38M1X3_9CUCU</name>